<dbReference type="EMBL" id="CP002869">
    <property type="protein sequence ID" value="AEI45589.1"/>
    <property type="molecule type" value="Genomic_DNA"/>
</dbReference>
<dbReference type="Proteomes" id="UP000006620">
    <property type="component" value="Chromosome"/>
</dbReference>
<reference evidence="1 2" key="2">
    <citation type="journal article" date="2013" name="Genome Announc.">
        <title>Genome Sequence of Growth-Improving Paenibacillus mucilaginosus Strain KNP414.</title>
        <authorList>
            <person name="Lu J.J."/>
            <person name="Wang J.F."/>
            <person name="Hu X.F."/>
        </authorList>
    </citation>
    <scope>NUCLEOTIDE SEQUENCE [LARGE SCALE GENOMIC DNA]</scope>
    <source>
        <strain evidence="1 2">KNP414</strain>
    </source>
</reference>
<evidence type="ECO:0000313" key="2">
    <source>
        <dbReference type="Proteomes" id="UP000006620"/>
    </source>
</evidence>
<dbReference type="PATRIC" id="fig|1036673.3.peg.6605"/>
<accession>F8FKJ6</accession>
<protein>
    <submittedName>
        <fullName evidence="1">SEC-C motif domain protein</fullName>
    </submittedName>
</protein>
<gene>
    <name evidence="1" type="ordered locus">KNP414_07079</name>
</gene>
<evidence type="ECO:0000313" key="1">
    <source>
        <dbReference type="EMBL" id="AEI45589.1"/>
    </source>
</evidence>
<dbReference type="KEGG" id="pms:KNP414_07079"/>
<name>F8FKJ6_PAEMK</name>
<proteinExistence type="predicted"/>
<dbReference type="HOGENOM" id="CLU_2059054_0_0_9"/>
<reference evidence="2" key="1">
    <citation type="submission" date="2011-06" db="EMBL/GenBank/DDBJ databases">
        <title>Complete genome sequence of Paenibacillus mucilaginosus KNP414.</title>
        <authorList>
            <person name="Wang J."/>
            <person name="Hu S."/>
            <person name="Hu X."/>
            <person name="Zhang B."/>
            <person name="Dong D."/>
            <person name="Zhang S."/>
            <person name="Zhao K."/>
            <person name="Wu D."/>
        </authorList>
    </citation>
    <scope>NUCLEOTIDE SEQUENCE [LARGE SCALE GENOMIC DNA]</scope>
    <source>
        <strain evidence="2">KNP414</strain>
    </source>
</reference>
<dbReference type="RefSeq" id="WP_013920731.1">
    <property type="nucleotide sequence ID" value="NC_015690.1"/>
</dbReference>
<organism evidence="1 2">
    <name type="scientific">Paenibacillus mucilaginosus (strain KNP414)</name>
    <dbReference type="NCBI Taxonomy" id="1036673"/>
    <lineage>
        <taxon>Bacteria</taxon>
        <taxon>Bacillati</taxon>
        <taxon>Bacillota</taxon>
        <taxon>Bacilli</taxon>
        <taxon>Bacillales</taxon>
        <taxon>Paenibacillaceae</taxon>
        <taxon>Paenibacillus</taxon>
    </lineage>
</organism>
<sequence length="119" mass="12833">MPAAAAEEACSAGEALQWNDPLYEQVAHELTEGMTGRYGDEEIRSAVALWNDFTIRTTPAVRKTGVFAAAVEFCIAQKLGSAQVTKAALAERYSVSTSTITSRVNQLTEFMDTQLAVSV</sequence>
<dbReference type="AlphaFoldDB" id="F8FKJ6"/>